<feature type="transmembrane region" description="Helical" evidence="1">
    <location>
        <begin position="80"/>
        <end position="101"/>
    </location>
</feature>
<proteinExistence type="predicted"/>
<evidence type="ECO:0000256" key="1">
    <source>
        <dbReference type="SAM" id="Phobius"/>
    </source>
</evidence>
<feature type="non-terminal residue" evidence="2">
    <location>
        <position position="302"/>
    </location>
</feature>
<dbReference type="PANTHER" id="PTHR47521">
    <property type="entry name" value="SERPENTINE RECEPTOR, CLASS E (EPSILON)-RELATED"/>
    <property type="match status" value="1"/>
</dbReference>
<feature type="transmembrane region" description="Helical" evidence="1">
    <location>
        <begin position="239"/>
        <end position="258"/>
    </location>
</feature>
<keyword evidence="1" id="KW-0472">Membrane</keyword>
<name>A0AAN5IDG4_9BILA</name>
<feature type="transmembrane region" description="Helical" evidence="1">
    <location>
        <begin position="148"/>
        <end position="172"/>
    </location>
</feature>
<dbReference type="EMBL" id="BTRK01000006">
    <property type="protein sequence ID" value="GMR62277.1"/>
    <property type="molecule type" value="Genomic_DNA"/>
</dbReference>
<dbReference type="PANTHER" id="PTHR47521:SF18">
    <property type="entry name" value="G PROTEIN-COUPLED RECEPTOR-RELATED"/>
    <property type="match status" value="1"/>
</dbReference>
<dbReference type="Proteomes" id="UP001328107">
    <property type="component" value="Unassembled WGS sequence"/>
</dbReference>
<evidence type="ECO:0000313" key="3">
    <source>
        <dbReference type="Proteomes" id="UP001328107"/>
    </source>
</evidence>
<keyword evidence="3" id="KW-1185">Reference proteome</keyword>
<feature type="transmembrane region" description="Helical" evidence="1">
    <location>
        <begin position="204"/>
        <end position="227"/>
    </location>
</feature>
<evidence type="ECO:0008006" key="4">
    <source>
        <dbReference type="Google" id="ProtNLM"/>
    </source>
</evidence>
<protein>
    <recommendedName>
        <fullName evidence="4">G protein-coupled receptor</fullName>
    </recommendedName>
</protein>
<accession>A0AAN5IDG4</accession>
<feature type="non-terminal residue" evidence="2">
    <location>
        <position position="1"/>
    </location>
</feature>
<feature type="transmembrane region" description="Helical" evidence="1">
    <location>
        <begin position="37"/>
        <end position="60"/>
    </location>
</feature>
<organism evidence="2 3">
    <name type="scientific">Pristionchus mayeri</name>
    <dbReference type="NCBI Taxonomy" id="1317129"/>
    <lineage>
        <taxon>Eukaryota</taxon>
        <taxon>Metazoa</taxon>
        <taxon>Ecdysozoa</taxon>
        <taxon>Nematoda</taxon>
        <taxon>Chromadorea</taxon>
        <taxon>Rhabditida</taxon>
        <taxon>Rhabditina</taxon>
        <taxon>Diplogasteromorpha</taxon>
        <taxon>Diplogasteroidea</taxon>
        <taxon>Neodiplogasteridae</taxon>
        <taxon>Pristionchus</taxon>
    </lineage>
</organism>
<comment type="caution">
    <text evidence="2">The sequence shown here is derived from an EMBL/GenBank/DDBJ whole genome shotgun (WGS) entry which is preliminary data.</text>
</comment>
<sequence length="302" mass="34652">YPVHPLFFFVHSTLCSIPIVVLLIATQKCALHPNCRYLISFWCISLLGVLVNIVMLNAQTMNYEKGFIPRGILDPPLRPHFLAIHSMTYASSSCFEMFIAFERILSTRRPHVYHLSRENWTALISLTIFAYSLGSFIGYFIYIAGHHILGVLIYNTIDLSTLVINTIGIRYCKRRYDSLYAKASLNARYQVFEAYEMARAMHPIYFGSFVLKGIGMAIAYVYFLMMSFFDGRLYALMDFGYFAVHAFNCAFSSAFLMYQHKSLRKSILTMVGSKSHFRAVIKIAHSSTTDTTDKYFTMLENS</sequence>
<evidence type="ECO:0000313" key="2">
    <source>
        <dbReference type="EMBL" id="GMR62277.1"/>
    </source>
</evidence>
<feature type="transmembrane region" description="Helical" evidence="1">
    <location>
        <begin position="6"/>
        <end position="25"/>
    </location>
</feature>
<reference evidence="3" key="1">
    <citation type="submission" date="2022-10" db="EMBL/GenBank/DDBJ databases">
        <title>Genome assembly of Pristionchus species.</title>
        <authorList>
            <person name="Yoshida K."/>
            <person name="Sommer R.J."/>
        </authorList>
    </citation>
    <scope>NUCLEOTIDE SEQUENCE [LARGE SCALE GENOMIC DNA]</scope>
    <source>
        <strain evidence="3">RS5460</strain>
    </source>
</reference>
<dbReference type="AlphaFoldDB" id="A0AAN5IDG4"/>
<keyword evidence="1" id="KW-1133">Transmembrane helix</keyword>
<gene>
    <name evidence="2" type="ORF">PMAYCL1PPCAC_32472</name>
</gene>
<feature type="transmembrane region" description="Helical" evidence="1">
    <location>
        <begin position="122"/>
        <end position="142"/>
    </location>
</feature>
<keyword evidence="1" id="KW-0812">Transmembrane</keyword>
<dbReference type="InterPro" id="IPR052860">
    <property type="entry name" value="NRL-GPCR1"/>
</dbReference>